<name>A0AAN9I0Z3_CROPI</name>
<proteinExistence type="predicted"/>
<keyword evidence="2" id="KW-1185">Reference proteome</keyword>
<evidence type="ECO:0000313" key="1">
    <source>
        <dbReference type="EMBL" id="KAK7261697.1"/>
    </source>
</evidence>
<dbReference type="Proteomes" id="UP001372338">
    <property type="component" value="Unassembled WGS sequence"/>
</dbReference>
<reference evidence="1 2" key="1">
    <citation type="submission" date="2024-01" db="EMBL/GenBank/DDBJ databases">
        <title>The genomes of 5 underutilized Papilionoideae crops provide insights into root nodulation and disease resistanc.</title>
        <authorList>
            <person name="Yuan L."/>
        </authorList>
    </citation>
    <scope>NUCLEOTIDE SEQUENCE [LARGE SCALE GENOMIC DNA]</scope>
    <source>
        <strain evidence="1">ZHUSHIDOU_FW_LH</strain>
        <tissue evidence="1">Leaf</tissue>
    </source>
</reference>
<dbReference type="EMBL" id="JAYWIO010000005">
    <property type="protein sequence ID" value="KAK7261697.1"/>
    <property type="molecule type" value="Genomic_DNA"/>
</dbReference>
<dbReference type="InterPro" id="IPR028919">
    <property type="entry name" value="Viral_movement"/>
</dbReference>
<dbReference type="AlphaFoldDB" id="A0AAN9I0Z3"/>
<organism evidence="1 2">
    <name type="scientific">Crotalaria pallida</name>
    <name type="common">Smooth rattlebox</name>
    <name type="synonym">Crotalaria striata</name>
    <dbReference type="NCBI Taxonomy" id="3830"/>
    <lineage>
        <taxon>Eukaryota</taxon>
        <taxon>Viridiplantae</taxon>
        <taxon>Streptophyta</taxon>
        <taxon>Embryophyta</taxon>
        <taxon>Tracheophyta</taxon>
        <taxon>Spermatophyta</taxon>
        <taxon>Magnoliopsida</taxon>
        <taxon>eudicotyledons</taxon>
        <taxon>Gunneridae</taxon>
        <taxon>Pentapetalae</taxon>
        <taxon>rosids</taxon>
        <taxon>fabids</taxon>
        <taxon>Fabales</taxon>
        <taxon>Fabaceae</taxon>
        <taxon>Papilionoideae</taxon>
        <taxon>50 kb inversion clade</taxon>
        <taxon>genistoids sensu lato</taxon>
        <taxon>core genistoids</taxon>
        <taxon>Crotalarieae</taxon>
        <taxon>Crotalaria</taxon>
    </lineage>
</organism>
<dbReference type="Pfam" id="PF01107">
    <property type="entry name" value="MP"/>
    <property type="match status" value="1"/>
</dbReference>
<gene>
    <name evidence="1" type="ORF">RIF29_28014</name>
</gene>
<evidence type="ECO:0000313" key="2">
    <source>
        <dbReference type="Proteomes" id="UP001372338"/>
    </source>
</evidence>
<protein>
    <submittedName>
        <fullName evidence="1">Uncharacterized protein</fullName>
    </submittedName>
</protein>
<comment type="caution">
    <text evidence="1">The sequence shown here is derived from an EMBL/GenBank/DDBJ whole genome shotgun (WGS) entry which is preliminary data.</text>
</comment>
<accession>A0AAN9I0Z3</accession>
<sequence>MSRQDPNYSAALDKAEEVWSPAVGLTSSSTSITDIAKQNNTIIELLVSLHKRLARVELAARKQPESDLLIKTELGNITSKLANLEIGRASSQANQNHPNNIHDVVRSFNGFRRVWNNLNKRRLRTIEQIVNPEQQLEKARERRAELLPAEALYSYRVLGNKSKVYQHYSEETIFCVGNQQVNLDFVSIESRRKLEASGFATIHLGAILIGIYGMHREHIGSKVNLVLVDTRFKDPRKAVIGQMEVDMHNNYELVYIIPKDLQLTIKDFCRHIKLVVKTKGYEDMVSGEANLLIVRALTARVSNYIASNFQLKTENIAQFLGSQGIKAIPGKSFDPKDLNGQIWEISIPHEITNTAPQAAVTWQTHRRSMTTRYTTYENQTQKDDRDLFTNPPVWDEYDDETSFINPFATSELQKSVVGEKQNLLEKFTLLEVDNDLPYPTRKPEHLLTSEANSNFNQVPTGSGLSNAAIGPSRDQSRTINVPPINQWASTSTRPLGRIPDDKPIVLPPARAESGVFLTLPKNIARWEDAIRSWESSTIIHMAKMNFGDNTDKVIYFENLLGPKEKLDFQQWKAAYPDEYQRLIEIAGETQNLTS</sequence>